<proteinExistence type="predicted"/>
<protein>
    <submittedName>
        <fullName evidence="1">Uncharacterized protein</fullName>
    </submittedName>
</protein>
<dbReference type="AlphaFoldDB" id="A0A7G1P9L5"/>
<dbReference type="KEGG" id="sgm:GCM10017557_53390"/>
<organism evidence="1 2">
    <name type="scientific">Streptomyces aurantiacus</name>
    <dbReference type="NCBI Taxonomy" id="47760"/>
    <lineage>
        <taxon>Bacteria</taxon>
        <taxon>Bacillati</taxon>
        <taxon>Actinomycetota</taxon>
        <taxon>Actinomycetes</taxon>
        <taxon>Kitasatosporales</taxon>
        <taxon>Streptomycetaceae</taxon>
        <taxon>Streptomyces</taxon>
        <taxon>Streptomyces aurantiacus group</taxon>
    </lineage>
</organism>
<accession>A0A7G1P9L5</accession>
<evidence type="ECO:0000313" key="2">
    <source>
        <dbReference type="Proteomes" id="UP000516444"/>
    </source>
</evidence>
<evidence type="ECO:0000313" key="1">
    <source>
        <dbReference type="EMBL" id="BCL30480.1"/>
    </source>
</evidence>
<dbReference type="EMBL" id="AP023440">
    <property type="protein sequence ID" value="BCL30480.1"/>
    <property type="molecule type" value="Genomic_DNA"/>
</dbReference>
<name>A0A7G1P9L5_9ACTN</name>
<dbReference type="Proteomes" id="UP000516444">
    <property type="component" value="Chromosome"/>
</dbReference>
<reference evidence="1 2" key="1">
    <citation type="journal article" date="2014" name="Int. J. Syst. Evol. Microbiol.">
        <title>Complete genome sequence of Corynebacterium casei LMG S-19264T (=DSM 44701T), isolated from a smear-ripened cheese.</title>
        <authorList>
            <consortium name="US DOE Joint Genome Institute (JGI-PGF)"/>
            <person name="Walter F."/>
            <person name="Albersmeier A."/>
            <person name="Kalinowski J."/>
            <person name="Ruckert C."/>
        </authorList>
    </citation>
    <scope>NUCLEOTIDE SEQUENCE [LARGE SCALE GENOMIC DNA]</scope>
    <source>
        <strain evidence="1 2">JCM 4677</strain>
    </source>
</reference>
<gene>
    <name evidence="1" type="ORF">GCM10017557_53390</name>
</gene>
<sequence>MSTLTDLRSEFEKMCFSAPQNGRSGEFRSQLVWEVYRTLHCRISRGTSLHSNDQQAVRSLERARVKLRAHRVPHDCWTGWDEGAAVLRDGDGIEVIPPPGATVEETPDGLVMITPFLSLTTEGHWLAWSTKEIPSPGSMKLYVNALAESAIDVWLAVSDALAETDLTCQVKVAASVELARRADCLVVYAHNRDLERVAAVVRKTADPGLLGADVPGFAWPISRGIAVGLPDGEESFLVSTGLAWSARLVDAFLAGPSDIDRAFERLATSQQHVIVTFSRQASEA</sequence>
<dbReference type="Pfam" id="PF17914">
    <property type="entry name" value="HopA1"/>
    <property type="match status" value="1"/>
</dbReference>
<dbReference type="InterPro" id="IPR040871">
    <property type="entry name" value="HopA1"/>
</dbReference>
<keyword evidence="2" id="KW-1185">Reference proteome</keyword>